<keyword evidence="5" id="KW-0964">Secreted</keyword>
<dbReference type="GO" id="GO:0046872">
    <property type="term" value="F:metal ion binding"/>
    <property type="evidence" value="ECO:0007669"/>
    <property type="project" value="UniProtKB-UniRule"/>
</dbReference>
<keyword evidence="7 15" id="KW-0479">Metal-binding</keyword>
<evidence type="ECO:0000256" key="3">
    <source>
        <dbReference type="ARBA" id="ARBA00004239"/>
    </source>
</evidence>
<evidence type="ECO:0000313" key="18">
    <source>
        <dbReference type="EMBL" id="RDL37570.1"/>
    </source>
</evidence>
<dbReference type="InterPro" id="IPR050819">
    <property type="entry name" value="Tripeptidyl-peptidase_I"/>
</dbReference>
<feature type="binding site" evidence="15">
    <location>
        <position position="596"/>
    </location>
    <ligand>
        <name>Ca(2+)</name>
        <dbReference type="ChEBI" id="CHEBI:29108"/>
    </ligand>
</feature>
<feature type="active site" description="Charge relay system" evidence="15">
    <location>
        <position position="299"/>
    </location>
</feature>
<comment type="catalytic activity">
    <reaction evidence="1">
        <text>Release of an N-terminal tripeptide from a polypeptide.</text>
        <dbReference type="EC" id="3.4.14.10"/>
    </reaction>
</comment>
<dbReference type="PANTHER" id="PTHR14218">
    <property type="entry name" value="PROTEASE S8 TRIPEPTIDYL PEPTIDASE I CLN2"/>
    <property type="match status" value="1"/>
</dbReference>
<evidence type="ECO:0000256" key="4">
    <source>
        <dbReference type="ARBA" id="ARBA00012462"/>
    </source>
</evidence>
<dbReference type="CDD" id="cd04056">
    <property type="entry name" value="Peptidases_S53"/>
    <property type="match status" value="1"/>
</dbReference>
<comment type="subcellular location">
    <subcellularLocation>
        <location evidence="3">Secreted</location>
        <location evidence="3">Extracellular space</location>
    </subcellularLocation>
</comment>
<dbReference type="Proteomes" id="UP000254866">
    <property type="component" value="Unassembled WGS sequence"/>
</dbReference>
<dbReference type="RefSeq" id="XP_031870226.1">
    <property type="nucleotide sequence ID" value="XM_032013626.1"/>
</dbReference>
<keyword evidence="14" id="KW-0325">Glycoprotein</keyword>
<keyword evidence="6 15" id="KW-0645">Protease</keyword>
<evidence type="ECO:0000256" key="13">
    <source>
        <dbReference type="ARBA" id="ARBA00023145"/>
    </source>
</evidence>
<keyword evidence="19" id="KW-1185">Reference proteome</keyword>
<dbReference type="EC" id="3.4.14.10" evidence="4"/>
<sequence length="630" mass="69242">MHFTVLFTTVLVAVGAAAAPNPSTLVTLKVFESVRQTPQGWTKLEEPKASQRLQLQIALQEPDHNLFEATLFQVSDPNHASYGQHLKREEVKSLIKPKAESTKAVLSWLADSGVPESDIENDGEWVNFRVTVSRANAMLNTTFSYYTQDSDKSHKKKIRALRYSVPSNISPHITMIQPTTRFGQMRAADKTSFILSHAKKPSKAPTAPHVPSVVIDPSCNTTITPACLRAMYSIGDYRADPRVGSILGVAGFLEQYAKFDALDLFLNKYAPYAKSQNFTFVKINGGLDTQDDNVHDDTEANLDMQYAASLGFKEEIRFYSTGGRGPLVPDLDQPYPEHNANEPYLEFLTYMLKLHDHDLPQTLTTSYGEDEQSVPESYARTVCNMYGQLGMRGVSVIFSSGDTGVGSACQTNDDKNTTRFLPIFPAACPYVTSVGATRSYPEEAVFFSSGGFSDLHPRPSYQDQAVKRYLKTLGNRWKGLYNPEGRGFPDISAQGYSFDIFGRKAPTGPLEVFQVGGTSASAPTVAAIVALLNNARLLAGRKPLGFLNPWLYSTGRQGLTDVVRGGSTGCTGKDVYSGLPTPFVPYASWNATEGWDPVTGLGTPNFQKLLDLSTPRNRLPHIRDCDDGMC</sequence>
<evidence type="ECO:0000256" key="2">
    <source>
        <dbReference type="ARBA" id="ARBA00002451"/>
    </source>
</evidence>
<dbReference type="OrthoDB" id="409122at2759"/>
<dbReference type="GeneID" id="43597852"/>
<dbReference type="GO" id="GO:0005576">
    <property type="term" value="C:extracellular region"/>
    <property type="evidence" value="ECO:0007669"/>
    <property type="project" value="UniProtKB-SubCell"/>
</dbReference>
<dbReference type="PANTHER" id="PTHR14218:SF35">
    <property type="entry name" value="PEPTIDASE S53 DOMAIN-CONTAINING PROTEIN"/>
    <property type="match status" value="1"/>
</dbReference>
<dbReference type="SUPFAM" id="SSF52743">
    <property type="entry name" value="Subtilisin-like"/>
    <property type="match status" value="1"/>
</dbReference>
<accession>A0A370TPX9</accession>
<dbReference type="GO" id="GO:0006508">
    <property type="term" value="P:proteolysis"/>
    <property type="evidence" value="ECO:0007669"/>
    <property type="project" value="UniProtKB-KW"/>
</dbReference>
<evidence type="ECO:0000256" key="14">
    <source>
        <dbReference type="ARBA" id="ARBA00023180"/>
    </source>
</evidence>
<dbReference type="SMART" id="SM00944">
    <property type="entry name" value="Pro-kuma_activ"/>
    <property type="match status" value="1"/>
</dbReference>
<comment type="caution">
    <text evidence="18">The sequence shown here is derived from an EMBL/GenBank/DDBJ whole genome shotgun (WGS) entry which is preliminary data.</text>
</comment>
<evidence type="ECO:0000256" key="10">
    <source>
        <dbReference type="ARBA" id="ARBA00022825"/>
    </source>
</evidence>
<evidence type="ECO:0000256" key="6">
    <source>
        <dbReference type="ARBA" id="ARBA00022670"/>
    </source>
</evidence>
<dbReference type="InterPro" id="IPR000209">
    <property type="entry name" value="Peptidase_S8/S53_dom"/>
</dbReference>
<dbReference type="Pfam" id="PF09286">
    <property type="entry name" value="Pro-kuma_activ"/>
    <property type="match status" value="1"/>
</dbReference>
<feature type="binding site" evidence="15">
    <location>
        <position position="562"/>
    </location>
    <ligand>
        <name>Ca(2+)</name>
        <dbReference type="ChEBI" id="CHEBI:29108"/>
    </ligand>
</feature>
<dbReference type="PROSITE" id="PS51695">
    <property type="entry name" value="SEDOLISIN"/>
    <property type="match status" value="1"/>
</dbReference>
<feature type="active site" description="Charge relay system" evidence="15">
    <location>
        <position position="303"/>
    </location>
</feature>
<feature type="chain" id="PRO_5016729501" description="tripeptidyl-peptidase II" evidence="16">
    <location>
        <begin position="19"/>
        <end position="630"/>
    </location>
</feature>
<evidence type="ECO:0000259" key="17">
    <source>
        <dbReference type="PROSITE" id="PS51695"/>
    </source>
</evidence>
<comment type="function">
    <text evidence="2">Secreted tripeptidyl-peptidase which degrades proteins at acidic pHs and is involved in virulence.</text>
</comment>
<keyword evidence="13" id="KW-0865">Zymogen</keyword>
<protein>
    <recommendedName>
        <fullName evidence="4">tripeptidyl-peptidase II</fullName>
        <ecNumber evidence="4">3.4.14.10</ecNumber>
    </recommendedName>
</protein>
<feature type="domain" description="Peptidase S53" evidence="17">
    <location>
        <begin position="222"/>
        <end position="616"/>
    </location>
</feature>
<comment type="cofactor">
    <cofactor evidence="15">
        <name>Ca(2+)</name>
        <dbReference type="ChEBI" id="CHEBI:29108"/>
    </cofactor>
    <text evidence="15">Binds 1 Ca(2+) ion per subunit.</text>
</comment>
<dbReference type="GO" id="GO:0004252">
    <property type="term" value="F:serine-type endopeptidase activity"/>
    <property type="evidence" value="ECO:0007669"/>
    <property type="project" value="UniProtKB-UniRule"/>
</dbReference>
<keyword evidence="8 16" id="KW-0732">Signal</keyword>
<dbReference type="InterPro" id="IPR023828">
    <property type="entry name" value="Peptidase_S8_Ser-AS"/>
</dbReference>
<evidence type="ECO:0000256" key="7">
    <source>
        <dbReference type="ARBA" id="ARBA00022723"/>
    </source>
</evidence>
<proteinExistence type="predicted"/>
<feature type="binding site" evidence="15">
    <location>
        <position position="594"/>
    </location>
    <ligand>
        <name>Ca(2+)</name>
        <dbReference type="ChEBI" id="CHEBI:29108"/>
    </ligand>
</feature>
<dbReference type="InterPro" id="IPR015366">
    <property type="entry name" value="S53_propep"/>
</dbReference>
<evidence type="ECO:0000256" key="15">
    <source>
        <dbReference type="PROSITE-ProRule" id="PRU01032"/>
    </source>
</evidence>
<feature type="binding site" evidence="15">
    <location>
        <position position="561"/>
    </location>
    <ligand>
        <name>Ca(2+)</name>
        <dbReference type="ChEBI" id="CHEBI:29108"/>
    </ligand>
</feature>
<dbReference type="STRING" id="2656787.A0A370TPX9"/>
<dbReference type="InterPro" id="IPR036852">
    <property type="entry name" value="Peptidase_S8/S53_dom_sf"/>
</dbReference>
<dbReference type="FunFam" id="3.40.50.200:FF:000015">
    <property type="entry name" value="Tripeptidyl peptidase A"/>
    <property type="match status" value="1"/>
</dbReference>
<dbReference type="CDD" id="cd11377">
    <property type="entry name" value="Pro-peptidase_S53"/>
    <property type="match status" value="1"/>
</dbReference>
<keyword evidence="11 15" id="KW-0106">Calcium</keyword>
<feature type="signal peptide" evidence="16">
    <location>
        <begin position="1"/>
        <end position="18"/>
    </location>
</feature>
<dbReference type="EMBL" id="NPIC01000003">
    <property type="protein sequence ID" value="RDL37570.1"/>
    <property type="molecule type" value="Genomic_DNA"/>
</dbReference>
<gene>
    <name evidence="18" type="ORF">BP5553_05003</name>
</gene>
<evidence type="ECO:0000256" key="8">
    <source>
        <dbReference type="ARBA" id="ARBA00022729"/>
    </source>
</evidence>
<evidence type="ECO:0000256" key="9">
    <source>
        <dbReference type="ARBA" id="ARBA00022801"/>
    </source>
</evidence>
<evidence type="ECO:0000313" key="19">
    <source>
        <dbReference type="Proteomes" id="UP000254866"/>
    </source>
</evidence>
<evidence type="ECO:0000256" key="1">
    <source>
        <dbReference type="ARBA" id="ARBA00001910"/>
    </source>
</evidence>
<dbReference type="InterPro" id="IPR030400">
    <property type="entry name" value="Sedolisin_dom"/>
</dbReference>
<dbReference type="PROSITE" id="PS00138">
    <property type="entry name" value="SUBTILASE_SER"/>
    <property type="match status" value="1"/>
</dbReference>
<dbReference type="SUPFAM" id="SSF54897">
    <property type="entry name" value="Protease propeptides/inhibitors"/>
    <property type="match status" value="1"/>
</dbReference>
<keyword evidence="10 15" id="KW-0720">Serine protease</keyword>
<evidence type="ECO:0000256" key="12">
    <source>
        <dbReference type="ARBA" id="ARBA00023026"/>
    </source>
</evidence>
<dbReference type="AlphaFoldDB" id="A0A370TPX9"/>
<name>A0A370TPX9_9HELO</name>
<dbReference type="Gene3D" id="3.40.50.200">
    <property type="entry name" value="Peptidase S8/S53 domain"/>
    <property type="match status" value="1"/>
</dbReference>
<dbReference type="GO" id="GO:0008240">
    <property type="term" value="F:tripeptidyl-peptidase activity"/>
    <property type="evidence" value="ECO:0007669"/>
    <property type="project" value="UniProtKB-EC"/>
</dbReference>
<evidence type="ECO:0000256" key="16">
    <source>
        <dbReference type="SAM" id="SignalP"/>
    </source>
</evidence>
<evidence type="ECO:0000256" key="5">
    <source>
        <dbReference type="ARBA" id="ARBA00022525"/>
    </source>
</evidence>
<keyword evidence="9 15" id="KW-0378">Hydrolase</keyword>
<organism evidence="18 19">
    <name type="scientific">Venustampulla echinocandica</name>
    <dbReference type="NCBI Taxonomy" id="2656787"/>
    <lineage>
        <taxon>Eukaryota</taxon>
        <taxon>Fungi</taxon>
        <taxon>Dikarya</taxon>
        <taxon>Ascomycota</taxon>
        <taxon>Pezizomycotina</taxon>
        <taxon>Leotiomycetes</taxon>
        <taxon>Helotiales</taxon>
        <taxon>Pleuroascaceae</taxon>
        <taxon>Venustampulla</taxon>
    </lineage>
</organism>
<reference evidence="18 19" key="1">
    <citation type="journal article" date="2018" name="IMA Fungus">
        <title>IMA Genome-F 9: Draft genome sequence of Annulohypoxylon stygium, Aspergillus mulundensis, Berkeleyomyces basicola (syn. Thielaviopsis basicola), Ceratocystis smalleyi, two Cercospora beticola strains, Coleophoma cylindrospora, Fusarium fracticaudum, Phialophora cf. hyalina, and Morchella septimelata.</title>
        <authorList>
            <person name="Wingfield B.D."/>
            <person name="Bills G.F."/>
            <person name="Dong Y."/>
            <person name="Huang W."/>
            <person name="Nel W.J."/>
            <person name="Swalarsk-Parry B.S."/>
            <person name="Vaghefi N."/>
            <person name="Wilken P.M."/>
            <person name="An Z."/>
            <person name="de Beer Z.W."/>
            <person name="De Vos L."/>
            <person name="Chen L."/>
            <person name="Duong T.A."/>
            <person name="Gao Y."/>
            <person name="Hammerbacher A."/>
            <person name="Kikkert J.R."/>
            <person name="Li Y."/>
            <person name="Li H."/>
            <person name="Li K."/>
            <person name="Li Q."/>
            <person name="Liu X."/>
            <person name="Ma X."/>
            <person name="Naidoo K."/>
            <person name="Pethybridge S.J."/>
            <person name="Sun J."/>
            <person name="Steenkamp E.T."/>
            <person name="van der Nest M.A."/>
            <person name="van Wyk S."/>
            <person name="Wingfield M.J."/>
            <person name="Xiong C."/>
            <person name="Yue Q."/>
            <person name="Zhang X."/>
        </authorList>
    </citation>
    <scope>NUCLEOTIDE SEQUENCE [LARGE SCALE GENOMIC DNA]</scope>
    <source>
        <strain evidence="18 19">BP 5553</strain>
    </source>
</reference>
<feature type="active site" description="Charge relay system" evidence="15">
    <location>
        <position position="519"/>
    </location>
</feature>
<keyword evidence="12" id="KW-0843">Virulence</keyword>
<evidence type="ECO:0000256" key="11">
    <source>
        <dbReference type="ARBA" id="ARBA00022837"/>
    </source>
</evidence>
<dbReference type="Pfam" id="PF00082">
    <property type="entry name" value="Peptidase_S8"/>
    <property type="match status" value="1"/>
</dbReference>